<reference evidence="1 2" key="1">
    <citation type="journal article" date="2024" name="Chem. Sci.">
        <title>Discovery of megapolipeptins by genome mining of a Burkholderiales bacteria collection.</title>
        <authorList>
            <person name="Paulo B.S."/>
            <person name="Recchia M.J.J."/>
            <person name="Lee S."/>
            <person name="Fergusson C.H."/>
            <person name="Romanowski S.B."/>
            <person name="Hernandez A."/>
            <person name="Krull N."/>
            <person name="Liu D.Y."/>
            <person name="Cavanagh H."/>
            <person name="Bos A."/>
            <person name="Gray C.A."/>
            <person name="Murphy B.T."/>
            <person name="Linington R.G."/>
            <person name="Eustaquio A.S."/>
        </authorList>
    </citation>
    <scope>NUCLEOTIDE SEQUENCE [LARGE SCALE GENOMIC DNA]</scope>
    <source>
        <strain evidence="1 2">RL17-338-BIC-A</strain>
    </source>
</reference>
<dbReference type="Proteomes" id="UP001629432">
    <property type="component" value="Unassembled WGS sequence"/>
</dbReference>
<evidence type="ECO:0008006" key="3">
    <source>
        <dbReference type="Google" id="ProtNLM"/>
    </source>
</evidence>
<evidence type="ECO:0000313" key="2">
    <source>
        <dbReference type="Proteomes" id="UP001629432"/>
    </source>
</evidence>
<dbReference type="RefSeq" id="WP_408225706.1">
    <property type="nucleotide sequence ID" value="NZ_JAQQCF010000001.1"/>
</dbReference>
<proteinExistence type="predicted"/>
<evidence type="ECO:0000313" key="1">
    <source>
        <dbReference type="EMBL" id="MFM0635408.1"/>
    </source>
</evidence>
<organism evidence="1 2">
    <name type="scientific">Paraburkholderia metrosideri</name>
    <dbReference type="NCBI Taxonomy" id="580937"/>
    <lineage>
        <taxon>Bacteria</taxon>
        <taxon>Pseudomonadati</taxon>
        <taxon>Pseudomonadota</taxon>
        <taxon>Betaproteobacteria</taxon>
        <taxon>Burkholderiales</taxon>
        <taxon>Burkholderiaceae</taxon>
        <taxon>Paraburkholderia</taxon>
    </lineage>
</organism>
<protein>
    <recommendedName>
        <fullName evidence="3">Transcriptional regulator, TetR family</fullName>
    </recommendedName>
</protein>
<accession>A0ABW9DKI0</accession>
<dbReference type="EMBL" id="JAQQCF010000001">
    <property type="protein sequence ID" value="MFM0635408.1"/>
    <property type="molecule type" value="Genomic_DNA"/>
</dbReference>
<comment type="caution">
    <text evidence="1">The sequence shown here is derived from an EMBL/GenBank/DDBJ whole genome shotgun (WGS) entry which is preliminary data.</text>
</comment>
<name>A0ABW9DKI0_9BURK</name>
<sequence length="47" mass="5333">MWSLPISARGPGALMRWLALPDLELRHEFALAIDVFLQGSARMPNRQ</sequence>
<keyword evidence="2" id="KW-1185">Reference proteome</keyword>
<gene>
    <name evidence="1" type="ORF">PQQ63_01680</name>
</gene>